<evidence type="ECO:0000313" key="3">
    <source>
        <dbReference type="Proteomes" id="UP001456524"/>
    </source>
</evidence>
<feature type="region of interest" description="Disordered" evidence="1">
    <location>
        <begin position="98"/>
        <end position="167"/>
    </location>
</feature>
<accession>A0ABR1Y2Q5</accession>
<feature type="region of interest" description="Disordered" evidence="1">
    <location>
        <begin position="211"/>
        <end position="232"/>
    </location>
</feature>
<gene>
    <name evidence="2" type="ORF">IWX90DRAFT_107920</name>
</gene>
<evidence type="ECO:0000256" key="1">
    <source>
        <dbReference type="SAM" id="MobiDB-lite"/>
    </source>
</evidence>
<proteinExistence type="predicted"/>
<dbReference type="EMBL" id="JBBWUH010000002">
    <property type="protein sequence ID" value="KAK8175353.1"/>
    <property type="molecule type" value="Genomic_DNA"/>
</dbReference>
<keyword evidence="3" id="KW-1185">Reference proteome</keyword>
<dbReference type="Proteomes" id="UP001456524">
    <property type="component" value="Unassembled WGS sequence"/>
</dbReference>
<comment type="caution">
    <text evidence="2">The sequence shown here is derived from an EMBL/GenBank/DDBJ whole genome shotgun (WGS) entry which is preliminary data.</text>
</comment>
<protein>
    <submittedName>
        <fullName evidence="2">Uncharacterized protein</fullName>
    </submittedName>
</protein>
<name>A0ABR1Y2Q5_9PEZI</name>
<feature type="compositionally biased region" description="Low complexity" evidence="1">
    <location>
        <begin position="125"/>
        <end position="160"/>
    </location>
</feature>
<reference evidence="2 3" key="1">
    <citation type="journal article" date="2022" name="G3 (Bethesda)">
        <title>Enemy or ally: a genomic approach to elucidate the lifestyle of Phyllosticta citrichinaensis.</title>
        <authorList>
            <person name="Buijs V.A."/>
            <person name="Groenewald J.Z."/>
            <person name="Haridas S."/>
            <person name="LaButti K.M."/>
            <person name="Lipzen A."/>
            <person name="Martin F.M."/>
            <person name="Barry K."/>
            <person name="Grigoriev I.V."/>
            <person name="Crous P.W."/>
            <person name="Seidl M.F."/>
        </authorList>
    </citation>
    <scope>NUCLEOTIDE SEQUENCE [LARGE SCALE GENOMIC DNA]</scope>
    <source>
        <strain evidence="2 3">CBS 129764</strain>
    </source>
</reference>
<sequence length="232" mass="26227">MRFACMRKQGRRRHGWRQDVMRGDCFVTGRWGARLRRSRRGGEEREGERLERDARLACKKGDEEEAEKQTNDVMRMEGNFPTSTPRPFCRGEMERQRDVPVSLIKRPPHAPTAISSRHSPASSYSVRSPISSFPLSSSSPSARAQHSSNQSSSLIQSSASPALMSERRPHHRLTRLTDRCLFDHHQPKCLRLLHSPAHVSLPAICMHADPTDQSERLPARLSTDEAKGSLGL</sequence>
<evidence type="ECO:0000313" key="2">
    <source>
        <dbReference type="EMBL" id="KAK8175353.1"/>
    </source>
</evidence>
<feature type="compositionally biased region" description="Polar residues" evidence="1">
    <location>
        <begin position="113"/>
        <end position="124"/>
    </location>
</feature>
<organism evidence="2 3">
    <name type="scientific">Phyllosticta citrichinensis</name>
    <dbReference type="NCBI Taxonomy" id="1130410"/>
    <lineage>
        <taxon>Eukaryota</taxon>
        <taxon>Fungi</taxon>
        <taxon>Dikarya</taxon>
        <taxon>Ascomycota</taxon>
        <taxon>Pezizomycotina</taxon>
        <taxon>Dothideomycetes</taxon>
        <taxon>Dothideomycetes incertae sedis</taxon>
        <taxon>Botryosphaeriales</taxon>
        <taxon>Phyllostictaceae</taxon>
        <taxon>Phyllosticta</taxon>
    </lineage>
</organism>